<sequence>MRSPLLETINLDFVKLEIYDEYIVTTVHEGVLFDHKKLDEVHKVFDKYFKHKPFGYISNRVFDYTVNPTSFIYSLQYENLVGTAIVCYNDKSYRNAQFESTLHNCLIEIFHIESKALEWISTQLESFKKKQAYKPGSVQSKLS</sequence>
<gene>
    <name evidence="1" type="ORF">ULMA_26070</name>
</gene>
<keyword evidence="2" id="KW-1185">Reference proteome</keyword>
<organism evidence="1 2">
    <name type="scientific">Patiriisocius marinus</name>
    <dbReference type="NCBI Taxonomy" id="1397112"/>
    <lineage>
        <taxon>Bacteria</taxon>
        <taxon>Pseudomonadati</taxon>
        <taxon>Bacteroidota</taxon>
        <taxon>Flavobacteriia</taxon>
        <taxon>Flavobacteriales</taxon>
        <taxon>Flavobacteriaceae</taxon>
        <taxon>Patiriisocius</taxon>
    </lineage>
</organism>
<protein>
    <recommendedName>
        <fullName evidence="3">STAS/SEC14 domain-containing protein</fullName>
    </recommendedName>
</protein>
<evidence type="ECO:0000313" key="1">
    <source>
        <dbReference type="EMBL" id="GER60499.1"/>
    </source>
</evidence>
<reference evidence="1 2" key="1">
    <citation type="submission" date="2019-08" db="EMBL/GenBank/DDBJ databases">
        <title>Draft genome sequence of Ulvibacter marinus type strain NBRC 109484.</title>
        <authorList>
            <person name="Kawano K."/>
            <person name="Ushijima N."/>
            <person name="Kihara M."/>
            <person name="Itoh H."/>
        </authorList>
    </citation>
    <scope>NUCLEOTIDE SEQUENCE [LARGE SCALE GENOMIC DNA]</scope>
    <source>
        <strain evidence="1 2">NBRC 109484</strain>
    </source>
</reference>
<comment type="caution">
    <text evidence="1">The sequence shown here is derived from an EMBL/GenBank/DDBJ whole genome shotgun (WGS) entry which is preliminary data.</text>
</comment>
<dbReference type="Proteomes" id="UP000326509">
    <property type="component" value="Unassembled WGS sequence"/>
</dbReference>
<dbReference type="AlphaFoldDB" id="A0A5J4IRJ2"/>
<proteinExistence type="predicted"/>
<evidence type="ECO:0000313" key="2">
    <source>
        <dbReference type="Proteomes" id="UP000326509"/>
    </source>
</evidence>
<evidence type="ECO:0008006" key="3">
    <source>
        <dbReference type="Google" id="ProtNLM"/>
    </source>
</evidence>
<dbReference type="EMBL" id="BKCG01000008">
    <property type="protein sequence ID" value="GER60499.1"/>
    <property type="molecule type" value="Genomic_DNA"/>
</dbReference>
<accession>A0A5J4IRJ2</accession>
<name>A0A5J4IRJ2_9FLAO</name>